<dbReference type="GO" id="GO:0004462">
    <property type="term" value="F:lactoylglutathione lyase activity"/>
    <property type="evidence" value="ECO:0007669"/>
    <property type="project" value="UniProtKB-EC"/>
</dbReference>
<gene>
    <name evidence="2" type="primary">gloA_3</name>
    <name evidence="2" type="ORF">SDC9_20929</name>
</gene>
<evidence type="ECO:0000313" key="2">
    <source>
        <dbReference type="EMBL" id="MPL75108.1"/>
    </source>
</evidence>
<feature type="domain" description="VOC" evidence="1">
    <location>
        <begin position="4"/>
        <end position="119"/>
    </location>
</feature>
<organism evidence="2">
    <name type="scientific">bioreactor metagenome</name>
    <dbReference type="NCBI Taxonomy" id="1076179"/>
    <lineage>
        <taxon>unclassified sequences</taxon>
        <taxon>metagenomes</taxon>
        <taxon>ecological metagenomes</taxon>
    </lineage>
</organism>
<dbReference type="Pfam" id="PF00903">
    <property type="entry name" value="Glyoxalase"/>
    <property type="match status" value="1"/>
</dbReference>
<dbReference type="AlphaFoldDB" id="A0A644U840"/>
<accession>A0A644U840</accession>
<dbReference type="EMBL" id="VSSQ01000085">
    <property type="protein sequence ID" value="MPL75108.1"/>
    <property type="molecule type" value="Genomic_DNA"/>
</dbReference>
<dbReference type="InterPro" id="IPR029068">
    <property type="entry name" value="Glyas_Bleomycin-R_OHBP_Dase"/>
</dbReference>
<name>A0A644U840_9ZZZZ</name>
<dbReference type="EC" id="4.4.1.5" evidence="2"/>
<dbReference type="PANTHER" id="PTHR10374">
    <property type="entry name" value="LACTOYLGLUTATHIONE LYASE GLYOXALASE I"/>
    <property type="match status" value="1"/>
</dbReference>
<sequence>MNFTFAHNNLNVLDLEKSLKFYQEALNLVESRRMEKPEFTLVYLGDNKTPHKLELTWLKDRKEPYNLGENEFHLAFEADDFDQAYEHHKKMNCICYENKAMGIYFIADPDGYWLEIVPVKR</sequence>
<dbReference type="PROSITE" id="PS51819">
    <property type="entry name" value="VOC"/>
    <property type="match status" value="1"/>
</dbReference>
<protein>
    <submittedName>
        <fullName evidence="2">Lactoylglutathione lyase</fullName>
        <ecNumber evidence="2">4.4.1.5</ecNumber>
    </submittedName>
</protein>
<keyword evidence="2" id="KW-0456">Lyase</keyword>
<dbReference type="PANTHER" id="PTHR10374:SF30">
    <property type="entry name" value="LACTOYLGLUTATHIONE LYASE"/>
    <property type="match status" value="1"/>
</dbReference>
<dbReference type="InterPro" id="IPR037523">
    <property type="entry name" value="VOC_core"/>
</dbReference>
<dbReference type="SUPFAM" id="SSF54593">
    <property type="entry name" value="Glyoxalase/Bleomycin resistance protein/Dihydroxybiphenyl dioxygenase"/>
    <property type="match status" value="1"/>
</dbReference>
<evidence type="ECO:0000259" key="1">
    <source>
        <dbReference type="PROSITE" id="PS51819"/>
    </source>
</evidence>
<reference evidence="2" key="1">
    <citation type="submission" date="2019-08" db="EMBL/GenBank/DDBJ databases">
        <authorList>
            <person name="Kucharzyk K."/>
            <person name="Murdoch R.W."/>
            <person name="Higgins S."/>
            <person name="Loffler F."/>
        </authorList>
    </citation>
    <scope>NUCLEOTIDE SEQUENCE</scope>
</reference>
<comment type="caution">
    <text evidence="2">The sequence shown here is derived from an EMBL/GenBank/DDBJ whole genome shotgun (WGS) entry which is preliminary data.</text>
</comment>
<proteinExistence type="predicted"/>
<dbReference type="InterPro" id="IPR004360">
    <property type="entry name" value="Glyas_Fos-R_dOase_dom"/>
</dbReference>
<dbReference type="Gene3D" id="3.10.180.10">
    <property type="entry name" value="2,3-Dihydroxybiphenyl 1,2-Dioxygenase, domain 1"/>
    <property type="match status" value="1"/>
</dbReference>